<dbReference type="OrthoDB" id="48292at2759"/>
<gene>
    <name evidence="2" type="ORF">TrCOL_g11096</name>
</gene>
<protein>
    <submittedName>
        <fullName evidence="2">Uncharacterized protein</fullName>
    </submittedName>
</protein>
<dbReference type="Proteomes" id="UP001165065">
    <property type="component" value="Unassembled WGS sequence"/>
</dbReference>
<keyword evidence="3" id="KW-1185">Reference proteome</keyword>
<feature type="compositionally biased region" description="Basic residues" evidence="1">
    <location>
        <begin position="68"/>
        <end position="80"/>
    </location>
</feature>
<accession>A0A9W7GKT4</accession>
<proteinExistence type="predicted"/>
<comment type="caution">
    <text evidence="2">The sequence shown here is derived from an EMBL/GenBank/DDBJ whole genome shotgun (WGS) entry which is preliminary data.</text>
</comment>
<sequence length="92" mass="10084">MSSSISFPKTPSFLRFLTSLSPSTLFKMTTTYWKSLINPSYPSSVDLDEPAGSDLRSALSRKGSSSGGHRRGTKKMKRGQAKTLSDLPKLNQ</sequence>
<evidence type="ECO:0000256" key="1">
    <source>
        <dbReference type="SAM" id="MobiDB-lite"/>
    </source>
</evidence>
<feature type="region of interest" description="Disordered" evidence="1">
    <location>
        <begin position="45"/>
        <end position="92"/>
    </location>
</feature>
<name>A0A9W7GKT4_9STRA</name>
<reference evidence="3" key="1">
    <citation type="journal article" date="2023" name="Commun. Biol.">
        <title>Genome analysis of Parmales, the sister group of diatoms, reveals the evolutionary specialization of diatoms from phago-mixotrophs to photoautotrophs.</title>
        <authorList>
            <person name="Ban H."/>
            <person name="Sato S."/>
            <person name="Yoshikawa S."/>
            <person name="Yamada K."/>
            <person name="Nakamura Y."/>
            <person name="Ichinomiya M."/>
            <person name="Sato N."/>
            <person name="Blanc-Mathieu R."/>
            <person name="Endo H."/>
            <person name="Kuwata A."/>
            <person name="Ogata H."/>
        </authorList>
    </citation>
    <scope>NUCLEOTIDE SEQUENCE [LARGE SCALE GENOMIC DNA]</scope>
</reference>
<dbReference type="EMBL" id="BRYA01000305">
    <property type="protein sequence ID" value="GMI46581.1"/>
    <property type="molecule type" value="Genomic_DNA"/>
</dbReference>
<evidence type="ECO:0000313" key="2">
    <source>
        <dbReference type="EMBL" id="GMI46581.1"/>
    </source>
</evidence>
<organism evidence="2 3">
    <name type="scientific">Triparma columacea</name>
    <dbReference type="NCBI Taxonomy" id="722753"/>
    <lineage>
        <taxon>Eukaryota</taxon>
        <taxon>Sar</taxon>
        <taxon>Stramenopiles</taxon>
        <taxon>Ochrophyta</taxon>
        <taxon>Bolidophyceae</taxon>
        <taxon>Parmales</taxon>
        <taxon>Triparmaceae</taxon>
        <taxon>Triparma</taxon>
    </lineage>
</organism>
<dbReference type="AlphaFoldDB" id="A0A9W7GKT4"/>
<evidence type="ECO:0000313" key="3">
    <source>
        <dbReference type="Proteomes" id="UP001165065"/>
    </source>
</evidence>